<feature type="compositionally biased region" description="Low complexity" evidence="1">
    <location>
        <begin position="63"/>
        <end position="87"/>
    </location>
</feature>
<proteinExistence type="predicted"/>
<keyword evidence="3" id="KW-1185">Reference proteome</keyword>
<feature type="region of interest" description="Disordered" evidence="1">
    <location>
        <begin position="57"/>
        <end position="105"/>
    </location>
</feature>
<reference evidence="3" key="1">
    <citation type="submission" date="2024-04" db="EMBL/GenBank/DDBJ databases">
        <authorList>
            <person name="Shaw F."/>
            <person name="Minotto A."/>
        </authorList>
    </citation>
    <scope>NUCLEOTIDE SEQUENCE [LARGE SCALE GENOMIC DNA]</scope>
</reference>
<accession>A0ABP1CNN4</accession>
<protein>
    <submittedName>
        <fullName evidence="2">Uncharacterized protein</fullName>
    </submittedName>
</protein>
<sequence length="183" mass="20790">MPPPAKPRKITFDQAVSCYRVYKRCQNQKEKTRLTKLWAEKYNCSHTTIMRAIEEGEAKANKTASSSSQRTSSSTRRRPSSSISVTSPARQERRSPRVTGVRETSLEIPQAPADVIIFLNKFKLGHLAPVFRERGYSTVEDIDGLIRLPGGTQEAVLNEFKRDKRMCLKEWALIHAEISTPQQ</sequence>
<dbReference type="EMBL" id="OZ037944">
    <property type="protein sequence ID" value="CAL1695727.1"/>
    <property type="molecule type" value="Genomic_DNA"/>
</dbReference>
<organism evidence="2 3">
    <name type="scientific">Somion occarium</name>
    <dbReference type="NCBI Taxonomy" id="3059160"/>
    <lineage>
        <taxon>Eukaryota</taxon>
        <taxon>Fungi</taxon>
        <taxon>Dikarya</taxon>
        <taxon>Basidiomycota</taxon>
        <taxon>Agaricomycotina</taxon>
        <taxon>Agaricomycetes</taxon>
        <taxon>Polyporales</taxon>
        <taxon>Cerrenaceae</taxon>
        <taxon>Somion</taxon>
    </lineage>
</organism>
<dbReference type="Proteomes" id="UP001497453">
    <property type="component" value="Chromosome 1"/>
</dbReference>
<name>A0ABP1CNN4_9APHY</name>
<gene>
    <name evidence="2" type="ORF">GFSPODELE1_LOCUS871</name>
</gene>
<evidence type="ECO:0000313" key="2">
    <source>
        <dbReference type="EMBL" id="CAL1695727.1"/>
    </source>
</evidence>
<evidence type="ECO:0000256" key="1">
    <source>
        <dbReference type="SAM" id="MobiDB-lite"/>
    </source>
</evidence>
<evidence type="ECO:0000313" key="3">
    <source>
        <dbReference type="Proteomes" id="UP001497453"/>
    </source>
</evidence>